<dbReference type="RefSeq" id="WP_164734620.1">
    <property type="nucleotide sequence ID" value="NZ_CP031423.1"/>
</dbReference>
<evidence type="ECO:0008006" key="10">
    <source>
        <dbReference type="Google" id="ProtNLM"/>
    </source>
</evidence>
<dbReference type="AlphaFoldDB" id="A0A3S9WAQ0"/>
<dbReference type="Proteomes" id="UP000276888">
    <property type="component" value="Chromosome"/>
</dbReference>
<evidence type="ECO:0000256" key="6">
    <source>
        <dbReference type="SAM" id="MobiDB-lite"/>
    </source>
</evidence>
<proteinExistence type="predicted"/>
<evidence type="ECO:0000256" key="1">
    <source>
        <dbReference type="ARBA" id="ARBA00004651"/>
    </source>
</evidence>
<evidence type="ECO:0000256" key="2">
    <source>
        <dbReference type="ARBA" id="ARBA00022475"/>
    </source>
</evidence>
<protein>
    <recommendedName>
        <fullName evidence="10">Cytochrome c oxidase assembly protein</fullName>
    </recommendedName>
</protein>
<keyword evidence="3 7" id="KW-0812">Transmembrane</keyword>
<evidence type="ECO:0000256" key="7">
    <source>
        <dbReference type="SAM" id="Phobius"/>
    </source>
</evidence>
<gene>
    <name evidence="8" type="ORF">CVS47_01743</name>
</gene>
<feature type="transmembrane region" description="Helical" evidence="7">
    <location>
        <begin position="49"/>
        <end position="67"/>
    </location>
</feature>
<dbReference type="GO" id="GO:0005886">
    <property type="term" value="C:plasma membrane"/>
    <property type="evidence" value="ECO:0007669"/>
    <property type="project" value="UniProtKB-SubCell"/>
</dbReference>
<dbReference type="Pfam" id="PF09678">
    <property type="entry name" value="Caa3_CtaG"/>
    <property type="match status" value="1"/>
</dbReference>
<feature type="transmembrane region" description="Helical" evidence="7">
    <location>
        <begin position="189"/>
        <end position="210"/>
    </location>
</feature>
<keyword evidence="2" id="KW-1003">Cell membrane</keyword>
<dbReference type="InterPro" id="IPR019108">
    <property type="entry name" value="Caa3_assmbl_CtaG-rel"/>
</dbReference>
<feature type="transmembrane region" description="Helical" evidence="7">
    <location>
        <begin position="16"/>
        <end position="37"/>
    </location>
</feature>
<dbReference type="EMBL" id="CP031423">
    <property type="protein sequence ID" value="AZS37115.1"/>
    <property type="molecule type" value="Genomic_DNA"/>
</dbReference>
<accession>A0A3S9WAQ0</accession>
<feature type="region of interest" description="Disordered" evidence="6">
    <location>
        <begin position="272"/>
        <end position="299"/>
    </location>
</feature>
<organism evidence="8 9">
    <name type="scientific">Microbacterium lemovicicum</name>
    <dbReference type="NCBI Taxonomy" id="1072463"/>
    <lineage>
        <taxon>Bacteria</taxon>
        <taxon>Bacillati</taxon>
        <taxon>Actinomycetota</taxon>
        <taxon>Actinomycetes</taxon>
        <taxon>Micrococcales</taxon>
        <taxon>Microbacteriaceae</taxon>
        <taxon>Microbacterium</taxon>
    </lineage>
</organism>
<feature type="transmembrane region" description="Helical" evidence="7">
    <location>
        <begin position="230"/>
        <end position="249"/>
    </location>
</feature>
<evidence type="ECO:0000313" key="8">
    <source>
        <dbReference type="EMBL" id="AZS37115.1"/>
    </source>
</evidence>
<feature type="transmembrane region" description="Helical" evidence="7">
    <location>
        <begin position="124"/>
        <end position="144"/>
    </location>
</feature>
<reference evidence="8 9" key="1">
    <citation type="submission" date="2018-08" db="EMBL/GenBank/DDBJ databases">
        <title>Microbacterium lemovicicum sp. nov., a bacterium isolated from a natural uranium-rich soil.</title>
        <authorList>
            <person name="ORTET P."/>
        </authorList>
    </citation>
    <scope>NUCLEOTIDE SEQUENCE [LARGE SCALE GENOMIC DNA]</scope>
    <source>
        <strain evidence="8 9">Viu22</strain>
    </source>
</reference>
<keyword evidence="5 7" id="KW-0472">Membrane</keyword>
<evidence type="ECO:0000313" key="9">
    <source>
        <dbReference type="Proteomes" id="UP000276888"/>
    </source>
</evidence>
<dbReference type="KEGG" id="mlv:CVS47_01743"/>
<feature type="transmembrane region" description="Helical" evidence="7">
    <location>
        <begin position="82"/>
        <end position="103"/>
    </location>
</feature>
<keyword evidence="4 7" id="KW-1133">Transmembrane helix</keyword>
<comment type="subcellular location">
    <subcellularLocation>
        <location evidence="1">Cell membrane</location>
        <topology evidence="1">Multi-pass membrane protein</topology>
    </subcellularLocation>
</comment>
<sequence>MIAATGHAHAGGEAGWLFAAIAALAVTVYAVGVVLSARRGRPWPWTRSLCAVLGVAAATAAVVGPLADAAQTGFTAHMRTHLLIGMVAPVLLVLSAPVTLALRTLAVDPARRLSRLLRSVPARFVSAPVTTLVLSAGGLWMLYLTPLVSLMRSDPLVHLLVQAHLLVAGFLFTSAVIGIDPRPHGPGWILRAAVLAVSMASHAILAKHLYAHPPAGVSVEDARAGAELMYYAGGWVEASVVLVFCLQWYRATARDGRGGVRAAVASAERRARADRGNRWSSSTPSWWVRGSRVSPPPPS</sequence>
<name>A0A3S9WAQ0_9MICO</name>
<keyword evidence="9" id="KW-1185">Reference proteome</keyword>
<feature type="transmembrane region" description="Helical" evidence="7">
    <location>
        <begin position="156"/>
        <end position="177"/>
    </location>
</feature>
<evidence type="ECO:0000256" key="4">
    <source>
        <dbReference type="ARBA" id="ARBA00022989"/>
    </source>
</evidence>
<evidence type="ECO:0000256" key="5">
    <source>
        <dbReference type="ARBA" id="ARBA00023136"/>
    </source>
</evidence>
<evidence type="ECO:0000256" key="3">
    <source>
        <dbReference type="ARBA" id="ARBA00022692"/>
    </source>
</evidence>